<feature type="transmembrane region" description="Helical" evidence="1">
    <location>
        <begin position="49"/>
        <end position="71"/>
    </location>
</feature>
<dbReference type="EMBL" id="JBBPCC010000031">
    <property type="protein sequence ID" value="MEK8132486.1"/>
    <property type="molecule type" value="Genomic_DNA"/>
</dbReference>
<dbReference type="PANTHER" id="PTHR34179:SF1">
    <property type="entry name" value="TUMOR PROTEIN P53-INDUCIBLE PROTEIN 13"/>
    <property type="match status" value="1"/>
</dbReference>
<name>A0ABU9DUD2_9BACL</name>
<evidence type="ECO:0000256" key="1">
    <source>
        <dbReference type="SAM" id="Phobius"/>
    </source>
</evidence>
<dbReference type="InterPro" id="IPR021454">
    <property type="entry name" value="DUF3105"/>
</dbReference>
<keyword evidence="1" id="KW-0472">Membrane</keyword>
<dbReference type="RefSeq" id="WP_341419619.1">
    <property type="nucleotide sequence ID" value="NZ_JBBPCC010000031.1"/>
</dbReference>
<gene>
    <name evidence="2" type="ORF">WMW72_31780</name>
</gene>
<dbReference type="PANTHER" id="PTHR34179">
    <property type="entry name" value="TUMOR PROTEIN P53-INDUCIBLE PROTEIN 13"/>
    <property type="match status" value="1"/>
</dbReference>
<dbReference type="Proteomes" id="UP001469365">
    <property type="component" value="Unassembled WGS sequence"/>
</dbReference>
<comment type="caution">
    <text evidence="2">The sequence shown here is derived from an EMBL/GenBank/DDBJ whole genome shotgun (WGS) entry which is preliminary data.</text>
</comment>
<accession>A0ABU9DUD2</accession>
<keyword evidence="1" id="KW-1133">Transmembrane helix</keyword>
<keyword evidence="3" id="KW-1185">Reference proteome</keyword>
<dbReference type="Pfam" id="PF11303">
    <property type="entry name" value="DUF3105"/>
    <property type="match status" value="1"/>
</dbReference>
<organism evidence="2 3">
    <name type="scientific">Paenibacillus filicis</name>
    <dbReference type="NCBI Taxonomy" id="669464"/>
    <lineage>
        <taxon>Bacteria</taxon>
        <taxon>Bacillati</taxon>
        <taxon>Bacillota</taxon>
        <taxon>Bacilli</taxon>
        <taxon>Bacillales</taxon>
        <taxon>Paenibacillaceae</taxon>
        <taxon>Paenibacillus</taxon>
    </lineage>
</organism>
<sequence length="230" mass="25510">MILGITGGIILIAAIVGYVIAAKWDNANTSRLKKEQKAALKKKSRRMKLTAHSLFGAAVLVILIAVVQNAVSNDELEKLNYNAQIEVRTDRDYGREHSDMPVKYEMKLPTSGTHSPHDLKFGFYEKKPQTELLVHNLEHGDILIYYRPDADPSIKEAVKALSRVTKAGAGVLAVPSEELPEGDEVVMNAWTKTMELTKYDEQKAGTFIYQFINQGPEQIPASVRRGGGTM</sequence>
<keyword evidence="1" id="KW-0812">Transmembrane</keyword>
<reference evidence="2 3" key="1">
    <citation type="submission" date="2024-04" db="EMBL/GenBank/DDBJ databases">
        <title>draft genome sequnece of Paenibacillus filicis.</title>
        <authorList>
            <person name="Kim D.-U."/>
        </authorList>
    </citation>
    <scope>NUCLEOTIDE SEQUENCE [LARGE SCALE GENOMIC DNA]</scope>
    <source>
        <strain evidence="2 3">KACC14197</strain>
    </source>
</reference>
<evidence type="ECO:0000313" key="3">
    <source>
        <dbReference type="Proteomes" id="UP001469365"/>
    </source>
</evidence>
<evidence type="ECO:0000313" key="2">
    <source>
        <dbReference type="EMBL" id="MEK8132486.1"/>
    </source>
</evidence>
<feature type="transmembrane region" description="Helical" evidence="1">
    <location>
        <begin position="6"/>
        <end position="24"/>
    </location>
</feature>
<protein>
    <submittedName>
        <fullName evidence="2">DUF3105 domain-containing protein</fullName>
    </submittedName>
</protein>
<proteinExistence type="predicted"/>